<dbReference type="AlphaFoldDB" id="A0A346Y5C0"/>
<keyword evidence="5" id="KW-1185">Reference proteome</keyword>
<gene>
    <name evidence="4" type="ORF">DVS28_a5010</name>
</gene>
<dbReference type="Gene3D" id="2.60.40.380">
    <property type="entry name" value="Purple acid phosphatase-like, N-terminal"/>
    <property type="match status" value="1"/>
</dbReference>
<dbReference type="InterPro" id="IPR038607">
    <property type="entry name" value="PhoD-like_sf"/>
</dbReference>
<protein>
    <submittedName>
        <fullName evidence="4">Phosphodiesterase/alkaline phosphatase D</fullName>
    </submittedName>
</protein>
<feature type="domain" description="Phospholipase D N-terminal" evidence="3">
    <location>
        <begin position="48"/>
        <end position="144"/>
    </location>
</feature>
<name>A0A346Y5C0_9ACTN</name>
<dbReference type="InterPro" id="IPR006311">
    <property type="entry name" value="TAT_signal"/>
</dbReference>
<dbReference type="Gene3D" id="3.60.21.70">
    <property type="entry name" value="PhoD-like phosphatase"/>
    <property type="match status" value="1"/>
</dbReference>
<evidence type="ECO:0000256" key="1">
    <source>
        <dbReference type="SAM" id="SignalP"/>
    </source>
</evidence>
<sequence>MSSRRQFLTTSAATASALALTRIPAAFAAPTASPLGTVGAAADAPFALGVASGDPLPDSIILWTRLSILPQAPDGGVPNGTYDVDWEIAEDEGFGTVVGSGTVATSAAKGYSVHVDATGLEPARAYWYRFRALGVISPAGRTKTAPAAGQRTGLTRIAFGSCQNYSGYFVPYQYLAADDVDVFFHLGDYIYESLGVRTGTPLASPEPTDLDGYRWRWAEYKADPDLRAAHATVPFVCTWDDHEVDNDYAGDHGQGGDDPEAFRARRFAAHQAFYENLPLRTPDPMGGQLKLFRRLTYGDLVRFHVLDNRSYRDNHACEGPGGGGGRVISADCADLTDPSRTMLGFPQESWLHEGLRTAPTKWNVVAQQLLFSQLEQIVGPEQGRWVDGWDGYAATRQRLIDVFAEERVANPLLIGGDIHNHWVADVKTNYDDPSSATVASEFVGTSISSNGSSFDRYLPENPHILFHEYRYRGYGRLSLTHDEAICDFPVVSSVSGPTSDAFALDSWAVEAGSTGAHRV</sequence>
<dbReference type="SUPFAM" id="SSF56300">
    <property type="entry name" value="Metallo-dependent phosphatases"/>
    <property type="match status" value="1"/>
</dbReference>
<reference evidence="4 5" key="1">
    <citation type="submission" date="2018-09" db="EMBL/GenBank/DDBJ databases">
        <title>Complete genome sequence of Euzebya sp. DY32-46 isolated from seawater of Pacific Ocean.</title>
        <authorList>
            <person name="Xu L."/>
            <person name="Wu Y.-H."/>
            <person name="Xu X.-W."/>
        </authorList>
    </citation>
    <scope>NUCLEOTIDE SEQUENCE [LARGE SCALE GENOMIC DNA]</scope>
    <source>
        <strain evidence="4 5">DY32-46</strain>
    </source>
</reference>
<organism evidence="4 5">
    <name type="scientific">Euzebya pacifica</name>
    <dbReference type="NCBI Taxonomy" id="1608957"/>
    <lineage>
        <taxon>Bacteria</taxon>
        <taxon>Bacillati</taxon>
        <taxon>Actinomycetota</taxon>
        <taxon>Nitriliruptoria</taxon>
        <taxon>Euzebyales</taxon>
    </lineage>
</organism>
<accession>A0A346Y5C0</accession>
<dbReference type="InterPro" id="IPR029052">
    <property type="entry name" value="Metallo-depent_PP-like"/>
</dbReference>
<feature type="signal peptide" evidence="1">
    <location>
        <begin position="1"/>
        <end position="28"/>
    </location>
</feature>
<dbReference type="InterPro" id="IPR018946">
    <property type="entry name" value="PhoD-like_MPP"/>
</dbReference>
<dbReference type="InterPro" id="IPR032093">
    <property type="entry name" value="PhoD_N"/>
</dbReference>
<dbReference type="Pfam" id="PF16655">
    <property type="entry name" value="PhoD_N"/>
    <property type="match status" value="1"/>
</dbReference>
<keyword evidence="1" id="KW-0732">Signal</keyword>
<dbReference type="EMBL" id="CP031165">
    <property type="protein sequence ID" value="AXV09667.1"/>
    <property type="molecule type" value="Genomic_DNA"/>
</dbReference>
<evidence type="ECO:0000313" key="4">
    <source>
        <dbReference type="EMBL" id="AXV09667.1"/>
    </source>
</evidence>
<dbReference type="PROSITE" id="PS51318">
    <property type="entry name" value="TAT"/>
    <property type="match status" value="1"/>
</dbReference>
<dbReference type="InterPro" id="IPR052900">
    <property type="entry name" value="Phospholipid_Metab_Enz"/>
</dbReference>
<feature type="chain" id="PRO_5016748611" evidence="1">
    <location>
        <begin position="29"/>
        <end position="519"/>
    </location>
</feature>
<evidence type="ECO:0000259" key="2">
    <source>
        <dbReference type="Pfam" id="PF09423"/>
    </source>
</evidence>
<feature type="domain" description="PhoD-like phosphatase metallophosphatase" evidence="2">
    <location>
        <begin position="158"/>
        <end position="487"/>
    </location>
</feature>
<dbReference type="PANTHER" id="PTHR43606:SF2">
    <property type="entry name" value="ALKALINE PHOSPHATASE FAMILY PROTEIN (AFU_ORTHOLOGUE AFUA_5G03860)"/>
    <property type="match status" value="1"/>
</dbReference>
<evidence type="ECO:0000313" key="5">
    <source>
        <dbReference type="Proteomes" id="UP000264006"/>
    </source>
</evidence>
<dbReference type="RefSeq" id="WP_164711002.1">
    <property type="nucleotide sequence ID" value="NZ_CP031165.1"/>
</dbReference>
<dbReference type="Proteomes" id="UP000264006">
    <property type="component" value="Chromosome"/>
</dbReference>
<dbReference type="KEGG" id="euz:DVS28_a5010"/>
<dbReference type="PANTHER" id="PTHR43606">
    <property type="entry name" value="PHOSPHATASE, PUTATIVE (AFU_ORTHOLOGUE AFUA_6G08710)-RELATED"/>
    <property type="match status" value="1"/>
</dbReference>
<proteinExistence type="predicted"/>
<evidence type="ECO:0000259" key="3">
    <source>
        <dbReference type="Pfam" id="PF16655"/>
    </source>
</evidence>
<dbReference type="Pfam" id="PF09423">
    <property type="entry name" value="PhoD"/>
    <property type="match status" value="1"/>
</dbReference>
<dbReference type="CDD" id="cd07389">
    <property type="entry name" value="MPP_PhoD"/>
    <property type="match status" value="1"/>
</dbReference>